<feature type="transmembrane region" description="Helical" evidence="5">
    <location>
        <begin position="20"/>
        <end position="43"/>
    </location>
</feature>
<evidence type="ECO:0000256" key="3">
    <source>
        <dbReference type="ARBA" id="ARBA00022989"/>
    </source>
</evidence>
<feature type="transmembrane region" description="Helical" evidence="5">
    <location>
        <begin position="186"/>
        <end position="204"/>
    </location>
</feature>
<proteinExistence type="predicted"/>
<keyword evidence="7" id="KW-1185">Reference proteome</keyword>
<keyword evidence="3 5" id="KW-1133">Transmembrane helix</keyword>
<dbReference type="InterPro" id="IPR007568">
    <property type="entry name" value="RTA1"/>
</dbReference>
<feature type="transmembrane region" description="Helical" evidence="5">
    <location>
        <begin position="97"/>
        <end position="119"/>
    </location>
</feature>
<evidence type="ECO:0000313" key="7">
    <source>
        <dbReference type="Proteomes" id="UP000235786"/>
    </source>
</evidence>
<gene>
    <name evidence="6" type="ORF">L207DRAFT_507014</name>
</gene>
<organism evidence="6 7">
    <name type="scientific">Hyaloscypha variabilis (strain UAMH 11265 / GT02V1 / F)</name>
    <name type="common">Meliniomyces variabilis</name>
    <dbReference type="NCBI Taxonomy" id="1149755"/>
    <lineage>
        <taxon>Eukaryota</taxon>
        <taxon>Fungi</taxon>
        <taxon>Dikarya</taxon>
        <taxon>Ascomycota</taxon>
        <taxon>Pezizomycotina</taxon>
        <taxon>Leotiomycetes</taxon>
        <taxon>Helotiales</taxon>
        <taxon>Hyaloscyphaceae</taxon>
        <taxon>Hyaloscypha</taxon>
        <taxon>Hyaloscypha variabilis</taxon>
    </lineage>
</organism>
<feature type="transmembrane region" description="Helical" evidence="5">
    <location>
        <begin position="142"/>
        <end position="166"/>
    </location>
</feature>
<evidence type="ECO:0000256" key="4">
    <source>
        <dbReference type="ARBA" id="ARBA00023136"/>
    </source>
</evidence>
<dbReference type="PANTHER" id="PTHR31465">
    <property type="entry name" value="PROTEIN RTA1-RELATED"/>
    <property type="match status" value="1"/>
</dbReference>
<sequence length="225" mass="24817">MTCGYAARYLSAKKPDSLPLYVAQTLLILLPPSLYAATIYMIYGRIVIFVNAPDASVIGPGKVTKIFVTGDVISFLIQAAGGAMLAQAGHEDLGKKVVLTGLFCQLLFFGFFLIIAIIFDRRMAKSSMRYGIPKYGKYSWKALLRLLFVAATIIIARCCYRVVSFAGGSKGTLMSHEVWMYVGDTAPMFVVQTLFLFIHAGNVFPRGGVQKDLRLDESYITLNRV</sequence>
<evidence type="ECO:0000256" key="5">
    <source>
        <dbReference type="SAM" id="Phobius"/>
    </source>
</evidence>
<dbReference type="Pfam" id="PF04479">
    <property type="entry name" value="RTA1"/>
    <property type="match status" value="1"/>
</dbReference>
<feature type="transmembrane region" description="Helical" evidence="5">
    <location>
        <begin position="63"/>
        <end position="85"/>
    </location>
</feature>
<protein>
    <submittedName>
        <fullName evidence="6">RTA1 like protein</fullName>
    </submittedName>
</protein>
<keyword evidence="2 5" id="KW-0812">Transmembrane</keyword>
<keyword evidence="4 5" id="KW-0472">Membrane</keyword>
<evidence type="ECO:0000256" key="1">
    <source>
        <dbReference type="ARBA" id="ARBA00004141"/>
    </source>
</evidence>
<accession>A0A2J6S5M1</accession>
<dbReference type="PANTHER" id="PTHR31465:SF33">
    <property type="entry name" value="DOMAIN PROTEIN, PUTATIVE (AFU_ORTHOLOGUE AFUA_5G01310)-RELATED"/>
    <property type="match status" value="1"/>
</dbReference>
<dbReference type="STRING" id="1149755.A0A2J6S5M1"/>
<dbReference type="OrthoDB" id="3358017at2759"/>
<comment type="subcellular location">
    <subcellularLocation>
        <location evidence="1">Membrane</location>
        <topology evidence="1">Multi-pass membrane protein</topology>
    </subcellularLocation>
</comment>
<dbReference type="Proteomes" id="UP000235786">
    <property type="component" value="Unassembled WGS sequence"/>
</dbReference>
<dbReference type="AlphaFoldDB" id="A0A2J6S5M1"/>
<name>A0A2J6S5M1_HYAVF</name>
<evidence type="ECO:0000256" key="2">
    <source>
        <dbReference type="ARBA" id="ARBA00022692"/>
    </source>
</evidence>
<evidence type="ECO:0000313" key="6">
    <source>
        <dbReference type="EMBL" id="PMD46065.1"/>
    </source>
</evidence>
<dbReference type="GO" id="GO:0016020">
    <property type="term" value="C:membrane"/>
    <property type="evidence" value="ECO:0007669"/>
    <property type="project" value="UniProtKB-SubCell"/>
</dbReference>
<reference evidence="6 7" key="1">
    <citation type="submission" date="2016-04" db="EMBL/GenBank/DDBJ databases">
        <title>A degradative enzymes factory behind the ericoid mycorrhizal symbiosis.</title>
        <authorList>
            <consortium name="DOE Joint Genome Institute"/>
            <person name="Martino E."/>
            <person name="Morin E."/>
            <person name="Grelet G."/>
            <person name="Kuo A."/>
            <person name="Kohler A."/>
            <person name="Daghino S."/>
            <person name="Barry K."/>
            <person name="Choi C."/>
            <person name="Cichocki N."/>
            <person name="Clum A."/>
            <person name="Copeland A."/>
            <person name="Hainaut M."/>
            <person name="Haridas S."/>
            <person name="Labutti K."/>
            <person name="Lindquist E."/>
            <person name="Lipzen A."/>
            <person name="Khouja H.-R."/>
            <person name="Murat C."/>
            <person name="Ohm R."/>
            <person name="Olson A."/>
            <person name="Spatafora J."/>
            <person name="Veneault-Fourrey C."/>
            <person name="Henrissat B."/>
            <person name="Grigoriev I."/>
            <person name="Martin F."/>
            <person name="Perotto S."/>
        </authorList>
    </citation>
    <scope>NUCLEOTIDE SEQUENCE [LARGE SCALE GENOMIC DNA]</scope>
    <source>
        <strain evidence="6 7">F</strain>
    </source>
</reference>
<dbReference type="EMBL" id="KZ613939">
    <property type="protein sequence ID" value="PMD46065.1"/>
    <property type="molecule type" value="Genomic_DNA"/>
</dbReference>